<feature type="compositionally biased region" description="Acidic residues" evidence="1">
    <location>
        <begin position="49"/>
        <end position="61"/>
    </location>
</feature>
<evidence type="ECO:0000313" key="4">
    <source>
        <dbReference type="Proteomes" id="UP000015101"/>
    </source>
</evidence>
<feature type="region of interest" description="Disordered" evidence="1">
    <location>
        <begin position="35"/>
        <end position="82"/>
    </location>
</feature>
<dbReference type="RefSeq" id="XP_009009532.1">
    <property type="nucleotide sequence ID" value="XM_009011284.1"/>
</dbReference>
<reference evidence="3" key="3">
    <citation type="submission" date="2015-06" db="UniProtKB">
        <authorList>
            <consortium name="EnsemblMetazoa"/>
        </authorList>
    </citation>
    <scope>IDENTIFICATION</scope>
</reference>
<name>T1EP00_HELRO</name>
<dbReference type="EMBL" id="AMQM01000242">
    <property type="status" value="NOT_ANNOTATED_CDS"/>
    <property type="molecule type" value="Genomic_DNA"/>
</dbReference>
<evidence type="ECO:0000313" key="3">
    <source>
        <dbReference type="EnsemblMetazoa" id="HelroP159397"/>
    </source>
</evidence>
<proteinExistence type="predicted"/>
<dbReference type="GeneID" id="20198300"/>
<keyword evidence="4" id="KW-1185">Reference proteome</keyword>
<evidence type="ECO:0000256" key="1">
    <source>
        <dbReference type="SAM" id="MobiDB-lite"/>
    </source>
</evidence>
<dbReference type="KEGG" id="hro:HELRODRAFT_159397"/>
<feature type="compositionally biased region" description="Basic and acidic residues" evidence="1">
    <location>
        <begin position="35"/>
        <end position="48"/>
    </location>
</feature>
<dbReference type="EMBL" id="KB095811">
    <property type="protein sequence ID" value="ESO12812.1"/>
    <property type="molecule type" value="Genomic_DNA"/>
</dbReference>
<dbReference type="Proteomes" id="UP000015101">
    <property type="component" value="Unassembled WGS sequence"/>
</dbReference>
<sequence>MNLAENTTATLLAYKPHNVHHLFKCCNFHQHRQRHHEDDVGDDDKKDEGDDDDDDDDDDAGYDNAGNRTVKQKSDSKHHSADSTGFYISQFDICYAMDAVNLVDIFIHLQFITCLK</sequence>
<reference evidence="4" key="1">
    <citation type="submission" date="2012-12" db="EMBL/GenBank/DDBJ databases">
        <authorList>
            <person name="Hellsten U."/>
            <person name="Grimwood J."/>
            <person name="Chapman J.A."/>
            <person name="Shapiro H."/>
            <person name="Aerts A."/>
            <person name="Otillar R.P."/>
            <person name="Terry A.Y."/>
            <person name="Boore J.L."/>
            <person name="Simakov O."/>
            <person name="Marletaz F."/>
            <person name="Cho S.-J."/>
            <person name="Edsinger-Gonzales E."/>
            <person name="Havlak P."/>
            <person name="Kuo D.-H."/>
            <person name="Larsson T."/>
            <person name="Lv J."/>
            <person name="Arendt D."/>
            <person name="Savage R."/>
            <person name="Osoegawa K."/>
            <person name="de Jong P."/>
            <person name="Lindberg D.R."/>
            <person name="Seaver E.C."/>
            <person name="Weisblat D.A."/>
            <person name="Putnam N.H."/>
            <person name="Grigoriev I.V."/>
            <person name="Rokhsar D.S."/>
        </authorList>
    </citation>
    <scope>NUCLEOTIDE SEQUENCE</scope>
</reference>
<organism evidence="3 4">
    <name type="scientific">Helobdella robusta</name>
    <name type="common">Californian leech</name>
    <dbReference type="NCBI Taxonomy" id="6412"/>
    <lineage>
        <taxon>Eukaryota</taxon>
        <taxon>Metazoa</taxon>
        <taxon>Spiralia</taxon>
        <taxon>Lophotrochozoa</taxon>
        <taxon>Annelida</taxon>
        <taxon>Clitellata</taxon>
        <taxon>Hirudinea</taxon>
        <taxon>Rhynchobdellida</taxon>
        <taxon>Glossiphoniidae</taxon>
        <taxon>Helobdella</taxon>
    </lineage>
</organism>
<dbReference type="EnsemblMetazoa" id="HelroT159397">
    <property type="protein sequence ID" value="HelroP159397"/>
    <property type="gene ID" value="HelroG159397"/>
</dbReference>
<gene>
    <name evidence="3" type="primary">20198300</name>
    <name evidence="2" type="ORF">HELRODRAFT_159397</name>
</gene>
<dbReference type="CTD" id="20198300"/>
<accession>T1EP00</accession>
<reference evidence="2 4" key="2">
    <citation type="journal article" date="2013" name="Nature">
        <title>Insights into bilaterian evolution from three spiralian genomes.</title>
        <authorList>
            <person name="Simakov O."/>
            <person name="Marletaz F."/>
            <person name="Cho S.J."/>
            <person name="Edsinger-Gonzales E."/>
            <person name="Havlak P."/>
            <person name="Hellsten U."/>
            <person name="Kuo D.H."/>
            <person name="Larsson T."/>
            <person name="Lv J."/>
            <person name="Arendt D."/>
            <person name="Savage R."/>
            <person name="Osoegawa K."/>
            <person name="de Jong P."/>
            <person name="Grimwood J."/>
            <person name="Chapman J.A."/>
            <person name="Shapiro H."/>
            <person name="Aerts A."/>
            <person name="Otillar R.P."/>
            <person name="Terry A.Y."/>
            <person name="Boore J.L."/>
            <person name="Grigoriev I.V."/>
            <person name="Lindberg D.R."/>
            <person name="Seaver E.C."/>
            <person name="Weisblat D.A."/>
            <person name="Putnam N.H."/>
            <person name="Rokhsar D.S."/>
        </authorList>
    </citation>
    <scope>NUCLEOTIDE SEQUENCE</scope>
</reference>
<protein>
    <submittedName>
        <fullName evidence="2 3">Uncharacterized protein</fullName>
    </submittedName>
</protein>
<evidence type="ECO:0000313" key="2">
    <source>
        <dbReference type="EMBL" id="ESO12812.1"/>
    </source>
</evidence>
<dbReference type="InParanoid" id="T1EP00"/>
<dbReference type="EMBL" id="AMQM01000243">
    <property type="status" value="NOT_ANNOTATED_CDS"/>
    <property type="molecule type" value="Genomic_DNA"/>
</dbReference>
<dbReference type="AlphaFoldDB" id="T1EP00"/>
<dbReference type="HOGENOM" id="CLU_2099467_0_0_1"/>
<feature type="compositionally biased region" description="Basic and acidic residues" evidence="1">
    <location>
        <begin position="72"/>
        <end position="81"/>
    </location>
</feature>